<feature type="coiled-coil region" evidence="4">
    <location>
        <begin position="201"/>
        <end position="235"/>
    </location>
</feature>
<dbReference type="InterPro" id="IPR011993">
    <property type="entry name" value="PH-like_dom_sf"/>
</dbReference>
<reference evidence="7 8" key="1">
    <citation type="submission" date="2018-11" db="EMBL/GenBank/DDBJ databases">
        <authorList>
            <consortium name="Pathogen Informatics"/>
        </authorList>
    </citation>
    <scope>NUCLEOTIDE SEQUENCE [LARGE SCALE GENOMIC DNA]</scope>
</reference>
<dbReference type="CDD" id="cd10571">
    <property type="entry name" value="PH_beta_spectrin"/>
    <property type="match status" value="1"/>
</dbReference>
<dbReference type="Gene3D" id="1.20.58.60">
    <property type="match status" value="5"/>
</dbReference>
<keyword evidence="8" id="KW-1185">Reference proteome</keyword>
<dbReference type="CDD" id="cd00176">
    <property type="entry name" value="SPEC"/>
    <property type="match status" value="3"/>
</dbReference>
<dbReference type="SUPFAM" id="SSF50729">
    <property type="entry name" value="PH domain-like"/>
    <property type="match status" value="1"/>
</dbReference>
<dbReference type="PROSITE" id="PS50003">
    <property type="entry name" value="PH_DOMAIN"/>
    <property type="match status" value="1"/>
</dbReference>
<accession>A0A3P7IFR3</accession>
<comment type="similarity">
    <text evidence="1">Belongs to the spectrin family.</text>
</comment>
<evidence type="ECO:0000313" key="7">
    <source>
        <dbReference type="EMBL" id="VDM65589.1"/>
    </source>
</evidence>
<keyword evidence="4" id="KW-0175">Coiled coil</keyword>
<feature type="domain" description="PH" evidence="6">
    <location>
        <begin position="798"/>
        <end position="913"/>
    </location>
</feature>
<evidence type="ECO:0000256" key="1">
    <source>
        <dbReference type="ARBA" id="ARBA00006826"/>
    </source>
</evidence>
<dbReference type="PANTHER" id="PTHR11915">
    <property type="entry name" value="SPECTRIN/FILAMIN RELATED CYTOSKELETAL PROTEIN"/>
    <property type="match status" value="1"/>
</dbReference>
<name>A0A3P7IFR3_STRVU</name>
<dbReference type="InterPro" id="IPR001605">
    <property type="entry name" value="PH_dom-spectrin-type"/>
</dbReference>
<dbReference type="Pfam" id="PF00435">
    <property type="entry name" value="Spectrin"/>
    <property type="match status" value="5"/>
</dbReference>
<evidence type="ECO:0000256" key="3">
    <source>
        <dbReference type="ARBA" id="ARBA00022737"/>
    </source>
</evidence>
<feature type="compositionally biased region" description="Basic and acidic residues" evidence="5">
    <location>
        <begin position="698"/>
        <end position="708"/>
    </location>
</feature>
<evidence type="ECO:0000256" key="2">
    <source>
        <dbReference type="ARBA" id="ARBA00022467"/>
    </source>
</evidence>
<dbReference type="SMART" id="SM00233">
    <property type="entry name" value="PH"/>
    <property type="match status" value="1"/>
</dbReference>
<keyword evidence="3" id="KW-0677">Repeat</keyword>
<dbReference type="Gene3D" id="2.30.29.30">
    <property type="entry name" value="Pleckstrin-homology domain (PH domain)/Phosphotyrosine-binding domain (PTB)"/>
    <property type="match status" value="1"/>
</dbReference>
<dbReference type="InterPro" id="IPR001849">
    <property type="entry name" value="PH_domain"/>
</dbReference>
<gene>
    <name evidence="7" type="ORF">SVUK_LOCUS587</name>
</gene>
<evidence type="ECO:0000256" key="4">
    <source>
        <dbReference type="SAM" id="Coils"/>
    </source>
</evidence>
<dbReference type="InterPro" id="IPR018159">
    <property type="entry name" value="Spectrin/alpha-actinin"/>
</dbReference>
<evidence type="ECO:0000256" key="5">
    <source>
        <dbReference type="SAM" id="MobiDB-lite"/>
    </source>
</evidence>
<dbReference type="GO" id="GO:0051693">
    <property type="term" value="P:actin filament capping"/>
    <property type="evidence" value="ECO:0007669"/>
    <property type="project" value="UniProtKB-KW"/>
</dbReference>
<sequence length="929" mass="107183">MTYQGRADAVNDLMQKAREIKTLGSPTSDAILGAAEQVVARYSSLNEPVQIRRENLRDAHALYQWIACAEEELEWLADKMPLAKSQEYGDSLHAAHSLQKKHTALEKELESRQAGIQEIESKGMAMIRAKHFAAPQIEKTIDTLSSAMLSIKDAASLRRARLQQAVNTHQYYTEAAEAEQWIRDQMPVATNQETGRDQAAAEGYLRRLAVLEKEVAKFKDEIERLRARCDSLQEHQNANQIAARQAKLETAYGDLVKECNRRRTQLVDAGRYHRFVRQVDDLSDWLHDKEHLASSEDYGRDLEDCVQLTEKFETVVRELAAAGERVAAVQRAQEELLRSGHPYAASIRAKGTDLNSLWTSVNEAATERQQALAGARQVHRFDQEADETLNWLGDKEATGVAMENEDLAHADLATIKVQMQRHDEFVHGMRAVEKQVAELCREAERLWTAFPNTREHLEVRKMDMEEQLKDILEGTRRHQERLQHMESLQAYFQEYRELMQWMKAMQAMMTSEQLPRDVAGCEALARRHDEYNLEMQGRKPHIDEFNRQGKQMIQTGHVLSQEIGEKVETLERSWGVLCEVWKDRNELYNENMDCQRWKQNAAQLEQWLLERERLLGDDWRHIDTVENAETQLRDFDDFLITLDAQVDRCDMVKRLTLIEQSFSRLRKKEVERSRIAEEDQKRRDTIKVVEKGQILANRRQERERRKTQEISLLRPSPSEDYTSQTLPKKIDRAERSKTATLGESVLVGGPSTIVAPNVNAPANVSAVEVEMKKTPSFTTRRGHSVSRNSTSRWEDMGAIDMRGFVDRKQDLQSGGKKATIRSWKNYYTILCGQLMCFFKRKGFLVQDEAAFYDNLAAAPPVYIYGARCEPFPEYVKRKHAYRLATQDGAEYVFACTDERQMLEWVAKIKFHADLTPSNQLKSYNYHGNQ</sequence>
<dbReference type="GO" id="GO:0005543">
    <property type="term" value="F:phospholipid binding"/>
    <property type="evidence" value="ECO:0007669"/>
    <property type="project" value="InterPro"/>
</dbReference>
<evidence type="ECO:0000313" key="8">
    <source>
        <dbReference type="Proteomes" id="UP000270094"/>
    </source>
</evidence>
<organism evidence="7 8">
    <name type="scientific">Strongylus vulgaris</name>
    <name type="common">Blood worm</name>
    <dbReference type="NCBI Taxonomy" id="40348"/>
    <lineage>
        <taxon>Eukaryota</taxon>
        <taxon>Metazoa</taxon>
        <taxon>Ecdysozoa</taxon>
        <taxon>Nematoda</taxon>
        <taxon>Chromadorea</taxon>
        <taxon>Rhabditida</taxon>
        <taxon>Rhabditina</taxon>
        <taxon>Rhabditomorpha</taxon>
        <taxon>Strongyloidea</taxon>
        <taxon>Strongylidae</taxon>
        <taxon>Strongylus</taxon>
    </lineage>
</organism>
<dbReference type="InterPro" id="IPR041681">
    <property type="entry name" value="PH_9"/>
</dbReference>
<evidence type="ECO:0000259" key="6">
    <source>
        <dbReference type="PROSITE" id="PS50003"/>
    </source>
</evidence>
<dbReference type="InterPro" id="IPR002017">
    <property type="entry name" value="Spectrin_repeat"/>
</dbReference>
<protein>
    <recommendedName>
        <fullName evidence="6">PH domain-containing protein</fullName>
    </recommendedName>
</protein>
<dbReference type="EMBL" id="UYYB01001005">
    <property type="protein sequence ID" value="VDM65589.1"/>
    <property type="molecule type" value="Genomic_DNA"/>
</dbReference>
<keyword evidence="2" id="KW-0117">Actin capping</keyword>
<dbReference type="OrthoDB" id="5865767at2759"/>
<dbReference type="SUPFAM" id="SSF46966">
    <property type="entry name" value="Spectrin repeat"/>
    <property type="match status" value="5"/>
</dbReference>
<dbReference type="FunFam" id="2.30.29.30:FF:000024">
    <property type="entry name" value="Spectrin beta chain"/>
    <property type="match status" value="1"/>
</dbReference>
<dbReference type="Pfam" id="PF15410">
    <property type="entry name" value="PH_9"/>
    <property type="match status" value="1"/>
</dbReference>
<dbReference type="AlphaFoldDB" id="A0A3P7IFR3"/>
<dbReference type="SMART" id="SM00150">
    <property type="entry name" value="SPEC"/>
    <property type="match status" value="6"/>
</dbReference>
<feature type="region of interest" description="Disordered" evidence="5">
    <location>
        <begin position="697"/>
        <end position="726"/>
    </location>
</feature>
<dbReference type="PRINTS" id="PR00683">
    <property type="entry name" value="SPECTRINPH"/>
</dbReference>
<dbReference type="Proteomes" id="UP000270094">
    <property type="component" value="Unassembled WGS sequence"/>
</dbReference>
<proteinExistence type="inferred from homology"/>